<evidence type="ECO:0000313" key="4">
    <source>
        <dbReference type="Proteomes" id="UP000195105"/>
    </source>
</evidence>
<evidence type="ECO:0000313" key="3">
    <source>
        <dbReference type="EMBL" id="OUC95456.1"/>
    </source>
</evidence>
<evidence type="ECO:0000256" key="2">
    <source>
        <dbReference type="SAM" id="SignalP"/>
    </source>
</evidence>
<keyword evidence="4" id="KW-1185">Reference proteome</keyword>
<keyword evidence="2" id="KW-0732">Signal</keyword>
<gene>
    <name evidence="3" type="ORF">CA983_33400</name>
</gene>
<proteinExistence type="predicted"/>
<feature type="signal peptide" evidence="2">
    <location>
        <begin position="1"/>
        <end position="27"/>
    </location>
</feature>
<reference evidence="3 4" key="1">
    <citation type="submission" date="2017-05" db="EMBL/GenBank/DDBJ databases">
        <title>Biotechnological potential of actinobacteria isolated from South African environments.</title>
        <authorList>
            <person name="Le Roes-Hill M."/>
            <person name="Prins A."/>
            <person name="Durrell K.A."/>
        </authorList>
    </citation>
    <scope>NUCLEOTIDE SEQUENCE [LARGE SCALE GENOMIC DNA]</scope>
    <source>
        <strain evidence="3 4">HMC13</strain>
    </source>
</reference>
<feature type="compositionally biased region" description="Polar residues" evidence="1">
    <location>
        <begin position="35"/>
        <end position="46"/>
    </location>
</feature>
<name>A0A243RKN7_9ACTN</name>
<sequence length="71" mass="7330">MRLPTIAAAAALAGALSIGVGTTAAHAEPDPPFSTEESSILDNQGSDEGVDVVTLDDIILRPIILTWEEEG</sequence>
<evidence type="ECO:0000256" key="1">
    <source>
        <dbReference type="SAM" id="MobiDB-lite"/>
    </source>
</evidence>
<dbReference type="AlphaFoldDB" id="A0A243RKN7"/>
<organism evidence="3 4">
    <name type="scientific">Streptomyces swartbergensis</name>
    <dbReference type="NCBI Taxonomy" id="487165"/>
    <lineage>
        <taxon>Bacteria</taxon>
        <taxon>Bacillati</taxon>
        <taxon>Actinomycetota</taxon>
        <taxon>Actinomycetes</taxon>
        <taxon>Kitasatosporales</taxon>
        <taxon>Streptomycetaceae</taxon>
        <taxon>Streptomyces</taxon>
    </lineage>
</organism>
<protein>
    <submittedName>
        <fullName evidence="3">Uncharacterized protein</fullName>
    </submittedName>
</protein>
<dbReference type="RefSeq" id="WP_086604546.1">
    <property type="nucleotide sequence ID" value="NZ_NGFN01000299.1"/>
</dbReference>
<accession>A0A243RKN7</accession>
<feature type="region of interest" description="Disordered" evidence="1">
    <location>
        <begin position="23"/>
        <end position="47"/>
    </location>
</feature>
<dbReference type="Proteomes" id="UP000195105">
    <property type="component" value="Unassembled WGS sequence"/>
</dbReference>
<comment type="caution">
    <text evidence="3">The sequence shown here is derived from an EMBL/GenBank/DDBJ whole genome shotgun (WGS) entry which is preliminary data.</text>
</comment>
<feature type="chain" id="PRO_5012444690" evidence="2">
    <location>
        <begin position="28"/>
        <end position="71"/>
    </location>
</feature>
<dbReference type="EMBL" id="NGFN01000299">
    <property type="protein sequence ID" value="OUC95456.1"/>
    <property type="molecule type" value="Genomic_DNA"/>
</dbReference>